<dbReference type="PROSITE" id="PS50905">
    <property type="entry name" value="FERRITIN_LIKE"/>
    <property type="match status" value="1"/>
</dbReference>
<dbReference type="EMBL" id="CP017675">
    <property type="protein sequence ID" value="APB33049.1"/>
    <property type="molecule type" value="Genomic_DNA"/>
</dbReference>
<proteinExistence type="predicted"/>
<dbReference type="OrthoDB" id="9799749at2"/>
<dbReference type="AlphaFoldDB" id="A0A1J0AAW9"/>
<evidence type="ECO:0000259" key="1">
    <source>
        <dbReference type="PROSITE" id="PS50905"/>
    </source>
</evidence>
<accession>A0A1J0AAW9</accession>
<organism evidence="2 3">
    <name type="scientific">Gloeomargarita lithophora Alchichica-D10</name>
    <dbReference type="NCBI Taxonomy" id="1188229"/>
    <lineage>
        <taxon>Bacteria</taxon>
        <taxon>Bacillati</taxon>
        <taxon>Cyanobacteriota</taxon>
        <taxon>Cyanophyceae</taxon>
        <taxon>Gloeomargaritales</taxon>
        <taxon>Gloeomargaritaceae</taxon>
        <taxon>Gloeomargarita</taxon>
    </lineage>
</organism>
<sequence>MSLNHYQEDFLGIDRFFQEAVYHDETDLNAASTVEVEMYEHDCMYPAFAAIARESGYPEIGAMFDAIAREEGEHAELVRHLYQDLAVTDTPQTLEAKRLVTEIHAQMEVVANDPRGLRRALETALEVESIESEKTYPAFVTLARQQGKEEVARVFEEIVQSETRHATWVRRALASLPAHV</sequence>
<protein>
    <submittedName>
        <fullName evidence="2">Rubrerythrin</fullName>
    </submittedName>
</protein>
<dbReference type="InterPro" id="IPR012347">
    <property type="entry name" value="Ferritin-like"/>
</dbReference>
<evidence type="ECO:0000313" key="3">
    <source>
        <dbReference type="Proteomes" id="UP000180235"/>
    </source>
</evidence>
<dbReference type="Pfam" id="PF02915">
    <property type="entry name" value="Rubrerythrin"/>
    <property type="match status" value="1"/>
</dbReference>
<dbReference type="InterPro" id="IPR009040">
    <property type="entry name" value="Ferritin-like_diiron"/>
</dbReference>
<dbReference type="RefSeq" id="WP_071453708.1">
    <property type="nucleotide sequence ID" value="NZ_CP017675.1"/>
</dbReference>
<dbReference type="InterPro" id="IPR009078">
    <property type="entry name" value="Ferritin-like_SF"/>
</dbReference>
<dbReference type="CDD" id="cd01041">
    <property type="entry name" value="Rubrerythrin"/>
    <property type="match status" value="1"/>
</dbReference>
<dbReference type="InterPro" id="IPR052753">
    <property type="entry name" value="Rbr2/Nigerythrin"/>
</dbReference>
<dbReference type="PANTHER" id="PTHR33746">
    <property type="entry name" value="RUBRERYTHRIN"/>
    <property type="match status" value="1"/>
</dbReference>
<dbReference type="PANTHER" id="PTHR33746:SF4">
    <property type="entry name" value="RUBRERYTHRIN"/>
    <property type="match status" value="1"/>
</dbReference>
<dbReference type="InterPro" id="IPR003251">
    <property type="entry name" value="Rr_diiron-bd_dom"/>
</dbReference>
<dbReference type="Gene3D" id="1.20.1260.10">
    <property type="match status" value="1"/>
</dbReference>
<keyword evidence="3" id="KW-1185">Reference proteome</keyword>
<dbReference type="SUPFAM" id="SSF47240">
    <property type="entry name" value="Ferritin-like"/>
    <property type="match status" value="1"/>
</dbReference>
<reference evidence="2 3" key="1">
    <citation type="submission" date="2016-10" db="EMBL/GenBank/DDBJ databases">
        <title>Description of Gloeomargarita lithophora gen. nov., sp. nov., a thylakoid-bearing basal-branching cyanobacterium with intracellular carbonates, and proposal for Gloeomargaritales ord. nov.</title>
        <authorList>
            <person name="Moreira D."/>
            <person name="Tavera R."/>
            <person name="Benzerara K."/>
            <person name="Skouri-Panet F."/>
            <person name="Couradeau E."/>
            <person name="Gerard E."/>
            <person name="Loussert C."/>
            <person name="Novelo E."/>
            <person name="Zivanovic Y."/>
            <person name="Lopez-Garcia P."/>
        </authorList>
    </citation>
    <scope>NUCLEOTIDE SEQUENCE [LARGE SCALE GENOMIC DNA]</scope>
    <source>
        <strain evidence="2 3">D10</strain>
    </source>
</reference>
<dbReference type="KEGG" id="glt:GlitD10_0735"/>
<dbReference type="GO" id="GO:0016491">
    <property type="term" value="F:oxidoreductase activity"/>
    <property type="evidence" value="ECO:0007669"/>
    <property type="project" value="InterPro"/>
</dbReference>
<dbReference type="Proteomes" id="UP000180235">
    <property type="component" value="Chromosome"/>
</dbReference>
<dbReference type="GO" id="GO:0046872">
    <property type="term" value="F:metal ion binding"/>
    <property type="evidence" value="ECO:0007669"/>
    <property type="project" value="InterPro"/>
</dbReference>
<name>A0A1J0AAW9_9CYAN</name>
<evidence type="ECO:0000313" key="2">
    <source>
        <dbReference type="EMBL" id="APB33049.1"/>
    </source>
</evidence>
<gene>
    <name evidence="2" type="ORF">GlitD10_0735</name>
</gene>
<feature type="domain" description="Ferritin-like diiron" evidence="1">
    <location>
        <begin position="21"/>
        <end position="180"/>
    </location>
</feature>
<dbReference type="STRING" id="1188229.GlitD10_0735"/>